<dbReference type="SUPFAM" id="SSF50630">
    <property type="entry name" value="Acid proteases"/>
    <property type="match status" value="1"/>
</dbReference>
<sequence>MFPGLRLASVLLLSLALLASAGVIKRSTSPVTLPLTKHYNLTGASKILELDQARAKALVERAKSGARQSQLAGSYNVPLVSQAVYYSTTVGIGNPPRNFSLLIDTGSSNTWVGAQLNRLFLPSLSTLLKFTGDLVYLLYGSGLFIGLEYTDTVYLNGLRIKNQGFGGALLTYGFGGTSGGPDGILGIGPVDLTCGTLFPHKSKCVPTVTDNAFKQKLIGAHEVGISFAPTTSVGDTNGELTFGGTDLSKINGTLTYVPITTTSPASAYVGINQTVSYGDEVILANSAGITDTGTTLILLATGAFNQYQNLTGAVMDQQTGLLRVTPEQFSKLSSLFFTIGETQFELIPNAQAWPRQLNSVIGGSSDYVYLIVGDIGPVIGGGLIGGGSISFINGMSFLERFYHVYDAGNNLAGFAPTNYTYALIN</sequence>
<feature type="active site" evidence="3">
    <location>
        <position position="291"/>
    </location>
</feature>
<evidence type="ECO:0000259" key="6">
    <source>
        <dbReference type="PROSITE" id="PS51767"/>
    </source>
</evidence>
<feature type="signal peptide" evidence="5">
    <location>
        <begin position="1"/>
        <end position="21"/>
    </location>
</feature>
<dbReference type="InterPro" id="IPR034164">
    <property type="entry name" value="Pepsin-like_dom"/>
</dbReference>
<dbReference type="PANTHER" id="PTHR47966">
    <property type="entry name" value="BETA-SITE APP-CLEAVING ENZYME, ISOFORM A-RELATED"/>
    <property type="match status" value="1"/>
</dbReference>
<evidence type="ECO:0000313" key="8">
    <source>
        <dbReference type="Proteomes" id="UP000230002"/>
    </source>
</evidence>
<dbReference type="PANTHER" id="PTHR47966:SF74">
    <property type="entry name" value="AGR407CP"/>
    <property type="match status" value="1"/>
</dbReference>
<dbReference type="STRING" id="1077348.A0A2G8S4J3"/>
<accession>A0A2G8S4J3</accession>
<dbReference type="Pfam" id="PF00026">
    <property type="entry name" value="Asp"/>
    <property type="match status" value="1"/>
</dbReference>
<organism evidence="7 8">
    <name type="scientific">Ganoderma sinense ZZ0214-1</name>
    <dbReference type="NCBI Taxonomy" id="1077348"/>
    <lineage>
        <taxon>Eukaryota</taxon>
        <taxon>Fungi</taxon>
        <taxon>Dikarya</taxon>
        <taxon>Basidiomycota</taxon>
        <taxon>Agaricomycotina</taxon>
        <taxon>Agaricomycetes</taxon>
        <taxon>Polyporales</taxon>
        <taxon>Polyporaceae</taxon>
        <taxon>Ganoderma</taxon>
    </lineage>
</organism>
<evidence type="ECO:0000256" key="3">
    <source>
        <dbReference type="PIRSR" id="PIRSR601461-1"/>
    </source>
</evidence>
<keyword evidence="5" id="KW-0732">Signal</keyword>
<dbReference type="PROSITE" id="PS00141">
    <property type="entry name" value="ASP_PROTEASE"/>
    <property type="match status" value="1"/>
</dbReference>
<evidence type="ECO:0000313" key="7">
    <source>
        <dbReference type="EMBL" id="PIL28665.1"/>
    </source>
</evidence>
<gene>
    <name evidence="7" type="ORF">GSI_08709</name>
</gene>
<evidence type="ECO:0000256" key="1">
    <source>
        <dbReference type="ARBA" id="ARBA00007447"/>
    </source>
</evidence>
<proteinExistence type="inferred from homology"/>
<name>A0A2G8S4J3_9APHY</name>
<dbReference type="OrthoDB" id="660550at2759"/>
<comment type="similarity">
    <text evidence="1 4">Belongs to the peptidase A1 family.</text>
</comment>
<dbReference type="InterPro" id="IPR033121">
    <property type="entry name" value="PEPTIDASE_A1"/>
</dbReference>
<dbReference type="AlphaFoldDB" id="A0A2G8S4J3"/>
<evidence type="ECO:0000256" key="2">
    <source>
        <dbReference type="ARBA" id="ARBA00022750"/>
    </source>
</evidence>
<dbReference type="Proteomes" id="UP000230002">
    <property type="component" value="Unassembled WGS sequence"/>
</dbReference>
<evidence type="ECO:0000256" key="4">
    <source>
        <dbReference type="RuleBase" id="RU000454"/>
    </source>
</evidence>
<protein>
    <submittedName>
        <fullName evidence="7">Transporter</fullName>
    </submittedName>
</protein>
<reference evidence="7 8" key="1">
    <citation type="journal article" date="2015" name="Sci. Rep.">
        <title>Chromosome-level genome map provides insights into diverse defense mechanisms in the medicinal fungus Ganoderma sinense.</title>
        <authorList>
            <person name="Zhu Y."/>
            <person name="Xu J."/>
            <person name="Sun C."/>
            <person name="Zhou S."/>
            <person name="Xu H."/>
            <person name="Nelson D.R."/>
            <person name="Qian J."/>
            <person name="Song J."/>
            <person name="Luo H."/>
            <person name="Xiang L."/>
            <person name="Li Y."/>
            <person name="Xu Z."/>
            <person name="Ji A."/>
            <person name="Wang L."/>
            <person name="Lu S."/>
            <person name="Hayward A."/>
            <person name="Sun W."/>
            <person name="Li X."/>
            <person name="Schwartz D.C."/>
            <person name="Wang Y."/>
            <person name="Chen S."/>
        </authorList>
    </citation>
    <scope>NUCLEOTIDE SEQUENCE [LARGE SCALE GENOMIC DNA]</scope>
    <source>
        <strain evidence="7 8">ZZ0214-1</strain>
    </source>
</reference>
<keyword evidence="4" id="KW-0378">Hydrolase</keyword>
<dbReference type="InterPro" id="IPR001461">
    <property type="entry name" value="Aspartic_peptidase_A1"/>
</dbReference>
<dbReference type="GO" id="GO:0004190">
    <property type="term" value="F:aspartic-type endopeptidase activity"/>
    <property type="evidence" value="ECO:0007669"/>
    <property type="project" value="UniProtKB-KW"/>
</dbReference>
<dbReference type="InterPro" id="IPR021109">
    <property type="entry name" value="Peptidase_aspartic_dom_sf"/>
</dbReference>
<dbReference type="EMBL" id="AYKW01000023">
    <property type="protein sequence ID" value="PIL28665.1"/>
    <property type="molecule type" value="Genomic_DNA"/>
</dbReference>
<feature type="chain" id="PRO_5013863106" evidence="5">
    <location>
        <begin position="22"/>
        <end position="425"/>
    </location>
</feature>
<dbReference type="PROSITE" id="PS51767">
    <property type="entry name" value="PEPTIDASE_A1"/>
    <property type="match status" value="1"/>
</dbReference>
<dbReference type="PRINTS" id="PR00792">
    <property type="entry name" value="PEPSIN"/>
</dbReference>
<dbReference type="InterPro" id="IPR001969">
    <property type="entry name" value="Aspartic_peptidase_AS"/>
</dbReference>
<evidence type="ECO:0000256" key="5">
    <source>
        <dbReference type="SAM" id="SignalP"/>
    </source>
</evidence>
<dbReference type="GO" id="GO:0006508">
    <property type="term" value="P:proteolysis"/>
    <property type="evidence" value="ECO:0007669"/>
    <property type="project" value="UniProtKB-KW"/>
</dbReference>
<feature type="active site" evidence="3">
    <location>
        <position position="104"/>
    </location>
</feature>
<keyword evidence="2 4" id="KW-0064">Aspartyl protease</keyword>
<keyword evidence="8" id="KW-1185">Reference proteome</keyword>
<dbReference type="CDD" id="cd05471">
    <property type="entry name" value="pepsin_like"/>
    <property type="match status" value="1"/>
</dbReference>
<comment type="caution">
    <text evidence="7">The sequence shown here is derived from an EMBL/GenBank/DDBJ whole genome shotgun (WGS) entry which is preliminary data.</text>
</comment>
<dbReference type="Gene3D" id="2.40.70.10">
    <property type="entry name" value="Acid Proteases"/>
    <property type="match status" value="2"/>
</dbReference>
<keyword evidence="4" id="KW-0645">Protease</keyword>
<feature type="domain" description="Peptidase A1" evidence="6">
    <location>
        <begin position="86"/>
        <end position="415"/>
    </location>
</feature>